<keyword evidence="2" id="KW-1185">Reference proteome</keyword>
<dbReference type="AlphaFoldDB" id="A0AAE0Z7M8"/>
<evidence type="ECO:0000313" key="2">
    <source>
        <dbReference type="Proteomes" id="UP001283361"/>
    </source>
</evidence>
<evidence type="ECO:0000313" key="1">
    <source>
        <dbReference type="EMBL" id="KAK3764268.1"/>
    </source>
</evidence>
<organism evidence="1 2">
    <name type="scientific">Elysia crispata</name>
    <name type="common">lettuce slug</name>
    <dbReference type="NCBI Taxonomy" id="231223"/>
    <lineage>
        <taxon>Eukaryota</taxon>
        <taxon>Metazoa</taxon>
        <taxon>Spiralia</taxon>
        <taxon>Lophotrochozoa</taxon>
        <taxon>Mollusca</taxon>
        <taxon>Gastropoda</taxon>
        <taxon>Heterobranchia</taxon>
        <taxon>Euthyneura</taxon>
        <taxon>Panpulmonata</taxon>
        <taxon>Sacoglossa</taxon>
        <taxon>Placobranchoidea</taxon>
        <taxon>Plakobranchidae</taxon>
        <taxon>Elysia</taxon>
    </lineage>
</organism>
<dbReference type="Proteomes" id="UP001283361">
    <property type="component" value="Unassembled WGS sequence"/>
</dbReference>
<gene>
    <name evidence="1" type="ORF">RRG08_033350</name>
</gene>
<reference evidence="1" key="1">
    <citation type="journal article" date="2023" name="G3 (Bethesda)">
        <title>A reference genome for the long-term kleptoplast-retaining sea slug Elysia crispata morphotype clarki.</title>
        <authorList>
            <person name="Eastman K.E."/>
            <person name="Pendleton A.L."/>
            <person name="Shaikh M.A."/>
            <person name="Suttiyut T."/>
            <person name="Ogas R."/>
            <person name="Tomko P."/>
            <person name="Gavelis G."/>
            <person name="Widhalm J.R."/>
            <person name="Wisecaver J.H."/>
        </authorList>
    </citation>
    <scope>NUCLEOTIDE SEQUENCE</scope>
    <source>
        <strain evidence="1">ECLA1</strain>
    </source>
</reference>
<name>A0AAE0Z7M8_9GAST</name>
<dbReference type="EMBL" id="JAWDGP010004454">
    <property type="protein sequence ID" value="KAK3764268.1"/>
    <property type="molecule type" value="Genomic_DNA"/>
</dbReference>
<accession>A0AAE0Z7M8</accession>
<sequence length="72" mass="8049">MIVSKYLQTDQNTNLLESPSHFVPMIVSKYLQTDQNTNLLESPSHFVPMIVTHRLLSAKCPSESLGYSAALL</sequence>
<comment type="caution">
    <text evidence="1">The sequence shown here is derived from an EMBL/GenBank/DDBJ whole genome shotgun (WGS) entry which is preliminary data.</text>
</comment>
<proteinExistence type="predicted"/>
<protein>
    <submittedName>
        <fullName evidence="1">Uncharacterized protein</fullName>
    </submittedName>
</protein>